<protein>
    <submittedName>
        <fullName evidence="1">Uncharacterized protein</fullName>
    </submittedName>
</protein>
<accession>A0A8J3H0N9</accession>
<dbReference type="RefSeq" id="WP_189682227.1">
    <property type="nucleotide sequence ID" value="NZ_BNCJ01000019.1"/>
</dbReference>
<comment type="caution">
    <text evidence="1">The sequence shown here is derived from an EMBL/GenBank/DDBJ whole genome shotgun (WGS) entry which is preliminary data.</text>
</comment>
<name>A0A8J3H0N9_9RHOB</name>
<dbReference type="AlphaFoldDB" id="A0A8J3H0N9"/>
<dbReference type="Proteomes" id="UP000626220">
    <property type="component" value="Unassembled WGS sequence"/>
</dbReference>
<dbReference type="EMBL" id="BNCJ01000019">
    <property type="protein sequence ID" value="GHF67505.1"/>
    <property type="molecule type" value="Genomic_DNA"/>
</dbReference>
<reference evidence="1" key="2">
    <citation type="submission" date="2020-09" db="EMBL/GenBank/DDBJ databases">
        <authorList>
            <person name="Sun Q."/>
            <person name="Kim S."/>
        </authorList>
    </citation>
    <scope>NUCLEOTIDE SEQUENCE</scope>
    <source>
        <strain evidence="1">KCTC 42650</strain>
    </source>
</reference>
<evidence type="ECO:0000313" key="2">
    <source>
        <dbReference type="Proteomes" id="UP000626220"/>
    </source>
</evidence>
<gene>
    <name evidence="1" type="ORF">GCM10017056_43440</name>
</gene>
<organism evidence="1 2">
    <name type="scientific">Seohaeicola zhoushanensis</name>
    <dbReference type="NCBI Taxonomy" id="1569283"/>
    <lineage>
        <taxon>Bacteria</taxon>
        <taxon>Pseudomonadati</taxon>
        <taxon>Pseudomonadota</taxon>
        <taxon>Alphaproteobacteria</taxon>
        <taxon>Rhodobacterales</taxon>
        <taxon>Roseobacteraceae</taxon>
        <taxon>Seohaeicola</taxon>
    </lineage>
</organism>
<proteinExistence type="predicted"/>
<sequence length="129" mass="14733">MGLDIGFYKQDRTEVLSLRNHHDLFNMLNARPVVTIEPYSDFYVTRPMLTALLEEIEDEMTASGLTRTALPDPEHGRDALEALWAELPWEFSQFEPEDWTAALPVYRIALTYLLAEVLLDGCLICGWSA</sequence>
<evidence type="ECO:0000313" key="1">
    <source>
        <dbReference type="EMBL" id="GHF67505.1"/>
    </source>
</evidence>
<reference evidence="1" key="1">
    <citation type="journal article" date="2014" name="Int. J. Syst. Evol. Microbiol.">
        <title>Complete genome sequence of Corynebacterium casei LMG S-19264T (=DSM 44701T), isolated from a smear-ripened cheese.</title>
        <authorList>
            <consortium name="US DOE Joint Genome Institute (JGI-PGF)"/>
            <person name="Walter F."/>
            <person name="Albersmeier A."/>
            <person name="Kalinowski J."/>
            <person name="Ruckert C."/>
        </authorList>
    </citation>
    <scope>NUCLEOTIDE SEQUENCE</scope>
    <source>
        <strain evidence="1">KCTC 42650</strain>
    </source>
</reference>
<keyword evidence="2" id="KW-1185">Reference proteome</keyword>